<dbReference type="Gene3D" id="2.40.420.20">
    <property type="match status" value="1"/>
</dbReference>
<dbReference type="Pfam" id="PF25917">
    <property type="entry name" value="BSH_RND"/>
    <property type="match status" value="1"/>
</dbReference>
<evidence type="ECO:0000259" key="4">
    <source>
        <dbReference type="Pfam" id="PF25954"/>
    </source>
</evidence>
<dbReference type="Pfam" id="PF25954">
    <property type="entry name" value="Beta-barrel_RND_2"/>
    <property type="match status" value="1"/>
</dbReference>
<dbReference type="Gene3D" id="1.10.287.470">
    <property type="entry name" value="Helix hairpin bin"/>
    <property type="match status" value="1"/>
</dbReference>
<dbReference type="InterPro" id="IPR058792">
    <property type="entry name" value="Beta-barrel_RND_2"/>
</dbReference>
<keyword evidence="6" id="KW-1185">Reference proteome</keyword>
<dbReference type="AlphaFoldDB" id="A0A2S9IM95"/>
<sequence>MKVWKQIVLTVFLLLAAFAGWAYFYPGANALLARVGIDWLPAEATSTPQNAASGQDGAARDGTLVVARPAERQTINNRLTAIGTGRALETVSVTPYTGGMMTKLLVKAGARVKAGEPIAQLDAGNEKIASDKAQIALQDAQNTLRRITTLRSTNTATQVQVVDAELAVANARLASEEASLALSRRTVTAPISGIIGILPVNAGNFITAQTSIATIDDRSQILIDIWVPQRYAPQIRVGQPLTATAIAMPGQRFEGKISAVDNMIDPASRTLRVRAGIANPKDVLRAGMSFEVTIPFPGDTYPSVDPLAVQWSADGAFVWRIVGGLAERVPVRIIQRNTSSILVDAQLQEGDMIVTQGVQSVRAGNPVRITRDEGATSDGPEVKPFVSPIDNAG</sequence>
<comment type="similarity">
    <text evidence="1">Belongs to the membrane fusion protein (MFP) (TC 8.A.1) family.</text>
</comment>
<evidence type="ECO:0000313" key="6">
    <source>
        <dbReference type="Proteomes" id="UP000239434"/>
    </source>
</evidence>
<organism evidence="5 6">
    <name type="scientific">Phyllobacterium phragmitis</name>
    <dbReference type="NCBI Taxonomy" id="2670329"/>
    <lineage>
        <taxon>Bacteria</taxon>
        <taxon>Pseudomonadati</taxon>
        <taxon>Pseudomonadota</taxon>
        <taxon>Alphaproteobacteria</taxon>
        <taxon>Hyphomicrobiales</taxon>
        <taxon>Phyllobacteriaceae</taxon>
        <taxon>Phyllobacterium</taxon>
    </lineage>
</organism>
<evidence type="ECO:0000256" key="2">
    <source>
        <dbReference type="SAM" id="MobiDB-lite"/>
    </source>
</evidence>
<dbReference type="Proteomes" id="UP000239434">
    <property type="component" value="Unassembled WGS sequence"/>
</dbReference>
<dbReference type="PANTHER" id="PTHR30469:SF11">
    <property type="entry name" value="BLL4320 PROTEIN"/>
    <property type="match status" value="1"/>
</dbReference>
<dbReference type="InterPro" id="IPR006143">
    <property type="entry name" value="RND_pump_MFP"/>
</dbReference>
<feature type="domain" description="CusB-like beta-barrel" evidence="4">
    <location>
        <begin position="223"/>
        <end position="294"/>
    </location>
</feature>
<dbReference type="GO" id="GO:0015562">
    <property type="term" value="F:efflux transmembrane transporter activity"/>
    <property type="evidence" value="ECO:0007669"/>
    <property type="project" value="TreeGrafter"/>
</dbReference>
<dbReference type="NCBIfam" id="TIGR01730">
    <property type="entry name" value="RND_mfp"/>
    <property type="match status" value="1"/>
</dbReference>
<dbReference type="Gene3D" id="2.40.50.100">
    <property type="match status" value="1"/>
</dbReference>
<reference evidence="5 6" key="1">
    <citation type="submission" date="2018-02" db="EMBL/GenBank/DDBJ databases">
        <title>The draft genome of Phyllobacterium sp. 1N-3.</title>
        <authorList>
            <person name="Liu L."/>
            <person name="Li L."/>
            <person name="Zhang X."/>
            <person name="Wang T."/>
            <person name="Liang L."/>
        </authorList>
    </citation>
    <scope>NUCLEOTIDE SEQUENCE [LARGE SCALE GENOMIC DNA]</scope>
    <source>
        <strain evidence="5 6">1N-3</strain>
    </source>
</reference>
<protein>
    <submittedName>
        <fullName evidence="5">Efflux RND transporter periplasmic adaptor subunit</fullName>
    </submittedName>
</protein>
<dbReference type="EMBL" id="PVBR01000018">
    <property type="protein sequence ID" value="PRD41653.1"/>
    <property type="molecule type" value="Genomic_DNA"/>
</dbReference>
<evidence type="ECO:0000313" key="5">
    <source>
        <dbReference type="EMBL" id="PRD41653.1"/>
    </source>
</evidence>
<dbReference type="InterPro" id="IPR058625">
    <property type="entry name" value="MdtA-like_BSH"/>
</dbReference>
<dbReference type="FunFam" id="2.40.30.170:FF:000010">
    <property type="entry name" value="Efflux RND transporter periplasmic adaptor subunit"/>
    <property type="match status" value="1"/>
</dbReference>
<feature type="domain" description="Multidrug resistance protein MdtA-like barrel-sandwich hybrid" evidence="3">
    <location>
        <begin position="89"/>
        <end position="211"/>
    </location>
</feature>
<gene>
    <name evidence="5" type="ORF">C5748_20470</name>
</gene>
<evidence type="ECO:0000256" key="1">
    <source>
        <dbReference type="ARBA" id="ARBA00009477"/>
    </source>
</evidence>
<dbReference type="Gene3D" id="2.40.30.170">
    <property type="match status" value="1"/>
</dbReference>
<dbReference type="PANTHER" id="PTHR30469">
    <property type="entry name" value="MULTIDRUG RESISTANCE PROTEIN MDTA"/>
    <property type="match status" value="1"/>
</dbReference>
<name>A0A2S9IM95_9HYPH</name>
<comment type="caution">
    <text evidence="5">The sequence shown here is derived from an EMBL/GenBank/DDBJ whole genome shotgun (WGS) entry which is preliminary data.</text>
</comment>
<accession>A0A2S9IM95</accession>
<proteinExistence type="inferred from homology"/>
<dbReference type="RefSeq" id="WP_105743791.1">
    <property type="nucleotide sequence ID" value="NZ_PVBR01000018.1"/>
</dbReference>
<feature type="region of interest" description="Disordered" evidence="2">
    <location>
        <begin position="370"/>
        <end position="393"/>
    </location>
</feature>
<dbReference type="GO" id="GO:1990281">
    <property type="term" value="C:efflux pump complex"/>
    <property type="evidence" value="ECO:0007669"/>
    <property type="project" value="TreeGrafter"/>
</dbReference>
<dbReference type="SUPFAM" id="SSF111369">
    <property type="entry name" value="HlyD-like secretion proteins"/>
    <property type="match status" value="1"/>
</dbReference>
<evidence type="ECO:0000259" key="3">
    <source>
        <dbReference type="Pfam" id="PF25917"/>
    </source>
</evidence>